<dbReference type="Gene3D" id="2.50.20.10">
    <property type="entry name" value="Lipoprotein localisation LolA/LolB/LppX"/>
    <property type="match status" value="1"/>
</dbReference>
<evidence type="ECO:0000256" key="1">
    <source>
        <dbReference type="ARBA" id="ARBA00004418"/>
    </source>
</evidence>
<evidence type="ECO:0000256" key="4">
    <source>
        <dbReference type="ARBA" id="ARBA00022764"/>
    </source>
</evidence>
<dbReference type="AlphaFoldDB" id="A0A3B0ZIG6"/>
<dbReference type="EMBL" id="UOFQ01000058">
    <property type="protein sequence ID" value="VAW87117.1"/>
    <property type="molecule type" value="Genomic_DNA"/>
</dbReference>
<dbReference type="PANTHER" id="PTHR38782">
    <property type="match status" value="1"/>
</dbReference>
<sequence length="332" mass="37442">MSPASRRLTLLLLVFLMPMSISYAADESVIVKGWLQKMIKAEHSASYRGTIVYRHQNEMVVMNIVRAKSDHGMMEYLSAQNGAPGEVIRNPHYVQSLIPDSEIPLQSDNPQIVNKTEKSLHDRIDEIGYYYQLTLAEVSRIAGRASQKLVITPLDQYRYGYRMWIDQQSGVLLKSEHLAVNGEVLEQMIYSNIEVFGETIPLDVRLMLNELSDRTMPDKAFLKQQPSNSHDTQNWAVKFIPTGFELASYLRSTNPQQLPFEHIVFSDGLAAVSIFIEKQEENGAFNGVSQRGAMNAYFAENDGFQVVVVGEVPLATLELIGKSVHHTVVNNH</sequence>
<dbReference type="InterPro" id="IPR033434">
    <property type="entry name" value="MucB/RseB_N"/>
</dbReference>
<evidence type="ECO:0000259" key="6">
    <source>
        <dbReference type="Pfam" id="PF17188"/>
    </source>
</evidence>
<feature type="domain" description="MucB/RseB N-terminal" evidence="5">
    <location>
        <begin position="32"/>
        <end position="197"/>
    </location>
</feature>
<dbReference type="GO" id="GO:0045152">
    <property type="term" value="F:antisigma factor binding"/>
    <property type="evidence" value="ECO:0007669"/>
    <property type="project" value="TreeGrafter"/>
</dbReference>
<reference evidence="7" key="1">
    <citation type="submission" date="2018-06" db="EMBL/GenBank/DDBJ databases">
        <authorList>
            <person name="Zhirakovskaya E."/>
        </authorList>
    </citation>
    <scope>NUCLEOTIDE SEQUENCE</scope>
</reference>
<comment type="similarity">
    <text evidence="2">Belongs to the RseB family.</text>
</comment>
<dbReference type="GO" id="GO:0030288">
    <property type="term" value="C:outer membrane-bounded periplasmic space"/>
    <property type="evidence" value="ECO:0007669"/>
    <property type="project" value="TreeGrafter"/>
</dbReference>
<name>A0A3B0ZIG6_9ZZZZ</name>
<evidence type="ECO:0000256" key="2">
    <source>
        <dbReference type="ARBA" id="ARBA00008150"/>
    </source>
</evidence>
<dbReference type="InterPro" id="IPR005588">
    <property type="entry name" value="MucB_RseB"/>
</dbReference>
<dbReference type="CDD" id="cd16327">
    <property type="entry name" value="RseB"/>
    <property type="match status" value="1"/>
</dbReference>
<dbReference type="InterPro" id="IPR038484">
    <property type="entry name" value="MucB/RseB_C_sf"/>
</dbReference>
<dbReference type="Pfam" id="PF03888">
    <property type="entry name" value="MucB_RseB"/>
    <property type="match status" value="1"/>
</dbReference>
<comment type="subcellular location">
    <subcellularLocation>
        <location evidence="1">Periplasm</location>
    </subcellularLocation>
</comment>
<dbReference type="GO" id="GO:0032885">
    <property type="term" value="P:regulation of polysaccharide biosynthetic process"/>
    <property type="evidence" value="ECO:0007669"/>
    <property type="project" value="TreeGrafter"/>
</dbReference>
<gene>
    <name evidence="7" type="ORF">MNBD_GAMMA17-1927</name>
</gene>
<proteinExistence type="inferred from homology"/>
<evidence type="ECO:0000256" key="3">
    <source>
        <dbReference type="ARBA" id="ARBA00022729"/>
    </source>
</evidence>
<dbReference type="Gene3D" id="3.30.200.100">
    <property type="entry name" value="MucB/RseB, C-terminal domain"/>
    <property type="match status" value="1"/>
</dbReference>
<keyword evidence="4" id="KW-0574">Periplasm</keyword>
<dbReference type="Pfam" id="PF17188">
    <property type="entry name" value="MucB_RseB_C"/>
    <property type="match status" value="1"/>
</dbReference>
<evidence type="ECO:0000313" key="7">
    <source>
        <dbReference type="EMBL" id="VAW87117.1"/>
    </source>
</evidence>
<keyword evidence="3" id="KW-0732">Signal</keyword>
<accession>A0A3B0ZIG6</accession>
<dbReference type="InterPro" id="IPR033436">
    <property type="entry name" value="MucB/RseB_C"/>
</dbReference>
<dbReference type="PIRSF" id="PIRSF005427">
    <property type="entry name" value="RseB"/>
    <property type="match status" value="1"/>
</dbReference>
<evidence type="ECO:0000259" key="5">
    <source>
        <dbReference type="Pfam" id="PF03888"/>
    </source>
</evidence>
<dbReference type="PANTHER" id="PTHR38782:SF1">
    <property type="entry name" value="SIGMA-E FACTOR REGULATORY PROTEIN RSEB"/>
    <property type="match status" value="1"/>
</dbReference>
<organism evidence="7">
    <name type="scientific">hydrothermal vent metagenome</name>
    <dbReference type="NCBI Taxonomy" id="652676"/>
    <lineage>
        <taxon>unclassified sequences</taxon>
        <taxon>metagenomes</taxon>
        <taxon>ecological metagenomes</taxon>
    </lineage>
</organism>
<protein>
    <submittedName>
        <fullName evidence="7">Sigma factor RpoE negative regulatory protein RseB</fullName>
    </submittedName>
</protein>
<feature type="domain" description="MucB/RseB C-terminal" evidence="6">
    <location>
        <begin position="230"/>
        <end position="324"/>
    </location>
</feature>